<dbReference type="CDD" id="cd06173">
    <property type="entry name" value="MFS_MefA_like"/>
    <property type="match status" value="1"/>
</dbReference>
<evidence type="ECO:0000256" key="1">
    <source>
        <dbReference type="ARBA" id="ARBA00004651"/>
    </source>
</evidence>
<evidence type="ECO:0000256" key="6">
    <source>
        <dbReference type="ARBA" id="ARBA00023136"/>
    </source>
</evidence>
<dbReference type="AlphaFoldDB" id="A0A926P287"/>
<accession>A0A926P287</accession>
<dbReference type="Gene3D" id="1.20.1250.20">
    <property type="entry name" value="MFS general substrate transporter like domains"/>
    <property type="match status" value="1"/>
</dbReference>
<proteinExistence type="predicted"/>
<evidence type="ECO:0000256" key="5">
    <source>
        <dbReference type="ARBA" id="ARBA00022989"/>
    </source>
</evidence>
<evidence type="ECO:0000256" key="3">
    <source>
        <dbReference type="ARBA" id="ARBA00022475"/>
    </source>
</evidence>
<dbReference type="RefSeq" id="WP_190293297.1">
    <property type="nucleotide sequence ID" value="NZ_JABFCZ010000024.1"/>
</dbReference>
<keyword evidence="4 7" id="KW-0812">Transmembrane</keyword>
<feature type="transmembrane region" description="Helical" evidence="7">
    <location>
        <begin position="90"/>
        <end position="110"/>
    </location>
</feature>
<keyword evidence="6 7" id="KW-0472">Membrane</keyword>
<keyword evidence="3" id="KW-1003">Cell membrane</keyword>
<feature type="transmembrane region" description="Helical" evidence="7">
    <location>
        <begin position="231"/>
        <end position="252"/>
    </location>
</feature>
<feature type="transmembrane region" description="Helical" evidence="7">
    <location>
        <begin position="26"/>
        <end position="52"/>
    </location>
</feature>
<sequence length="414" mass="44081">MTEDTPASDTDNPASKPASLYKNRNFLLFLLSRTGSVTGTQILAVAIGWHVYQKTGEVLYLGLIGLFMFLPVLCLFLVAGFAADRFDRRFIVGICNCVNFVAMTAIGFYLMTGSAAVWPIFALLALNGSAQAFIFPALQATLPNIVPRDVFAKAVATNSSVMTIGQLGGPAIGGFLIALIDEKVYFVAAVLFLIAAAAMFLVRADLKIEGREPFGIPMLLGGFLHIWRTKAVLGAISIDLVAVLFGGVMGLLPVFAVDILKVGPEALGVMRAMPAIGALVVAVSLARWGLIWRTGPSFFISLAIFGLSILVLSLSTSFWLSVLALAVYGASDMVSVYVRQTLVQIETPNDLRGRVSAVNSVSINASNQLGDFRAGTMSALIGTPAAVAVGACATLGLTLLWYKLFPQLRELTKF</sequence>
<dbReference type="InterPro" id="IPR036259">
    <property type="entry name" value="MFS_trans_sf"/>
</dbReference>
<evidence type="ECO:0000256" key="7">
    <source>
        <dbReference type="SAM" id="Phobius"/>
    </source>
</evidence>
<dbReference type="Proteomes" id="UP000598467">
    <property type="component" value="Unassembled WGS sequence"/>
</dbReference>
<evidence type="ECO:0000313" key="9">
    <source>
        <dbReference type="Proteomes" id="UP000598467"/>
    </source>
</evidence>
<organism evidence="8 9">
    <name type="scientific">Roseibium aggregatum</name>
    <dbReference type="NCBI Taxonomy" id="187304"/>
    <lineage>
        <taxon>Bacteria</taxon>
        <taxon>Pseudomonadati</taxon>
        <taxon>Pseudomonadota</taxon>
        <taxon>Alphaproteobacteria</taxon>
        <taxon>Hyphomicrobiales</taxon>
        <taxon>Stappiaceae</taxon>
        <taxon>Roseibium</taxon>
    </lineage>
</organism>
<feature type="transmembrane region" description="Helical" evidence="7">
    <location>
        <begin position="302"/>
        <end position="328"/>
    </location>
</feature>
<gene>
    <name evidence="8" type="ORF">HK439_20290</name>
</gene>
<dbReference type="Pfam" id="PF05977">
    <property type="entry name" value="MFS_3"/>
    <property type="match status" value="1"/>
</dbReference>
<feature type="transmembrane region" description="Helical" evidence="7">
    <location>
        <begin position="272"/>
        <end position="290"/>
    </location>
</feature>
<feature type="transmembrane region" description="Helical" evidence="7">
    <location>
        <begin position="150"/>
        <end position="178"/>
    </location>
</feature>
<dbReference type="SUPFAM" id="SSF103473">
    <property type="entry name" value="MFS general substrate transporter"/>
    <property type="match status" value="1"/>
</dbReference>
<name>A0A926P287_9HYPH</name>
<dbReference type="EMBL" id="JABFCZ010000024">
    <property type="protein sequence ID" value="MBD1548610.1"/>
    <property type="molecule type" value="Genomic_DNA"/>
</dbReference>
<feature type="transmembrane region" description="Helical" evidence="7">
    <location>
        <begin position="58"/>
        <end position="83"/>
    </location>
</feature>
<dbReference type="PANTHER" id="PTHR23513:SF9">
    <property type="entry name" value="ENTEROBACTIN EXPORTER ENTS"/>
    <property type="match status" value="1"/>
</dbReference>
<feature type="transmembrane region" description="Helical" evidence="7">
    <location>
        <begin position="116"/>
        <end position="138"/>
    </location>
</feature>
<keyword evidence="2" id="KW-0813">Transport</keyword>
<dbReference type="InterPro" id="IPR010290">
    <property type="entry name" value="TM_effector"/>
</dbReference>
<feature type="transmembrane region" description="Helical" evidence="7">
    <location>
        <begin position="184"/>
        <end position="202"/>
    </location>
</feature>
<protein>
    <submittedName>
        <fullName evidence="8">MFS transporter</fullName>
    </submittedName>
</protein>
<evidence type="ECO:0000256" key="2">
    <source>
        <dbReference type="ARBA" id="ARBA00022448"/>
    </source>
</evidence>
<evidence type="ECO:0000313" key="8">
    <source>
        <dbReference type="EMBL" id="MBD1548610.1"/>
    </source>
</evidence>
<evidence type="ECO:0000256" key="4">
    <source>
        <dbReference type="ARBA" id="ARBA00022692"/>
    </source>
</evidence>
<comment type="caution">
    <text evidence="8">The sequence shown here is derived from an EMBL/GenBank/DDBJ whole genome shotgun (WGS) entry which is preliminary data.</text>
</comment>
<comment type="subcellular location">
    <subcellularLocation>
        <location evidence="1">Cell membrane</location>
        <topology evidence="1">Multi-pass membrane protein</topology>
    </subcellularLocation>
</comment>
<dbReference type="GO" id="GO:0005886">
    <property type="term" value="C:plasma membrane"/>
    <property type="evidence" value="ECO:0007669"/>
    <property type="project" value="UniProtKB-SubCell"/>
</dbReference>
<feature type="transmembrane region" description="Helical" evidence="7">
    <location>
        <begin position="379"/>
        <end position="402"/>
    </location>
</feature>
<keyword evidence="5 7" id="KW-1133">Transmembrane helix</keyword>
<dbReference type="PANTHER" id="PTHR23513">
    <property type="entry name" value="INTEGRAL MEMBRANE EFFLUX PROTEIN-RELATED"/>
    <property type="match status" value="1"/>
</dbReference>
<reference evidence="8" key="1">
    <citation type="submission" date="2020-05" db="EMBL/GenBank/DDBJ databases">
        <title>Identification of trans-AT polyketide cluster in two marine bacteria, producers of a novel glutaramide-containing polyketide sesbanimide D and analogs.</title>
        <authorList>
            <person name="Kacar D."/>
            <person name="Rodriguez P."/>
            <person name="Canedo L."/>
            <person name="Gonzalez E."/>
            <person name="Galan B."/>
            <person name="De La Calle F."/>
            <person name="Garcia J.L."/>
        </authorList>
    </citation>
    <scope>NUCLEOTIDE SEQUENCE</scope>
    <source>
        <strain evidence="8">PHM038</strain>
    </source>
</reference>